<reference evidence="2 3" key="1">
    <citation type="submission" date="2013-09" db="EMBL/GenBank/DDBJ databases">
        <title>High correlation between genotypes and phenotypes of environmental bacteria Comamonas testosteroni strains.</title>
        <authorList>
            <person name="Liu L."/>
            <person name="Zhu W."/>
            <person name="Xia X."/>
            <person name="Xu B."/>
            <person name="Luo M."/>
            <person name="Wang G."/>
        </authorList>
    </citation>
    <scope>NUCLEOTIDE SEQUENCE [LARGE SCALE GENOMIC DNA]</scope>
    <source>
        <strain evidence="2 3">JL14</strain>
    </source>
</reference>
<protein>
    <submittedName>
        <fullName evidence="2">Uncharacterized protein</fullName>
    </submittedName>
</protein>
<sequence>MSLFMMKTSVENTWITTILTNYAHTISCIFNFLKSWKKWLTIMN</sequence>
<organism evidence="2 3">
    <name type="scientific">Comamonas thiooxydans</name>
    <dbReference type="NCBI Taxonomy" id="363952"/>
    <lineage>
        <taxon>Bacteria</taxon>
        <taxon>Pseudomonadati</taxon>
        <taxon>Pseudomonadota</taxon>
        <taxon>Betaproteobacteria</taxon>
        <taxon>Burkholderiales</taxon>
        <taxon>Comamonadaceae</taxon>
        <taxon>Comamonas</taxon>
    </lineage>
</organism>
<keyword evidence="1" id="KW-0812">Transmembrane</keyword>
<evidence type="ECO:0000256" key="1">
    <source>
        <dbReference type="SAM" id="Phobius"/>
    </source>
</evidence>
<evidence type="ECO:0000313" key="3">
    <source>
        <dbReference type="Proteomes" id="UP000029567"/>
    </source>
</evidence>
<comment type="caution">
    <text evidence="2">The sequence shown here is derived from an EMBL/GenBank/DDBJ whole genome shotgun (WGS) entry which is preliminary data.</text>
</comment>
<evidence type="ECO:0000313" key="2">
    <source>
        <dbReference type="EMBL" id="KGG85978.1"/>
    </source>
</evidence>
<proteinExistence type="predicted"/>
<gene>
    <name evidence="2" type="ORF">P245_22195</name>
</gene>
<keyword evidence="1" id="KW-1133">Transmembrane helix</keyword>
<name>A0A0E3BFR1_9BURK</name>
<keyword evidence="1" id="KW-0472">Membrane</keyword>
<dbReference type="AlphaFoldDB" id="A0A0E3BFR1"/>
<accession>A0A0E3BFR1</accession>
<dbReference type="Proteomes" id="UP000029567">
    <property type="component" value="Unassembled WGS sequence"/>
</dbReference>
<feature type="transmembrane region" description="Helical" evidence="1">
    <location>
        <begin position="12"/>
        <end position="33"/>
    </location>
</feature>
<dbReference type="EMBL" id="AWTN01000116">
    <property type="protein sequence ID" value="KGG85978.1"/>
    <property type="molecule type" value="Genomic_DNA"/>
</dbReference>